<dbReference type="Proteomes" id="UP001176941">
    <property type="component" value="Chromosome 17"/>
</dbReference>
<gene>
    <name evidence="2" type="ORF">MRATA1EN1_LOCUS7587</name>
</gene>
<accession>A0ABN8YAM7</accession>
<evidence type="ECO:0000256" key="1">
    <source>
        <dbReference type="SAM" id="MobiDB-lite"/>
    </source>
</evidence>
<proteinExistence type="predicted"/>
<dbReference type="EMBL" id="OX459953">
    <property type="protein sequence ID" value="CAI9158625.1"/>
    <property type="molecule type" value="Genomic_DNA"/>
</dbReference>
<feature type="compositionally biased region" description="Basic residues" evidence="1">
    <location>
        <begin position="27"/>
        <end position="37"/>
    </location>
</feature>
<name>A0ABN8YAM7_RANTA</name>
<evidence type="ECO:0000313" key="2">
    <source>
        <dbReference type="EMBL" id="CAI9158625.1"/>
    </source>
</evidence>
<protein>
    <submittedName>
        <fullName evidence="2">Uncharacterized protein</fullName>
    </submittedName>
</protein>
<keyword evidence="3" id="KW-1185">Reference proteome</keyword>
<organism evidence="2 3">
    <name type="scientific">Rangifer tarandus platyrhynchus</name>
    <name type="common">Svalbard reindeer</name>
    <dbReference type="NCBI Taxonomy" id="3082113"/>
    <lineage>
        <taxon>Eukaryota</taxon>
        <taxon>Metazoa</taxon>
        <taxon>Chordata</taxon>
        <taxon>Craniata</taxon>
        <taxon>Vertebrata</taxon>
        <taxon>Euteleostomi</taxon>
        <taxon>Mammalia</taxon>
        <taxon>Eutheria</taxon>
        <taxon>Laurasiatheria</taxon>
        <taxon>Artiodactyla</taxon>
        <taxon>Ruminantia</taxon>
        <taxon>Pecora</taxon>
        <taxon>Cervidae</taxon>
        <taxon>Odocoileinae</taxon>
        <taxon>Rangifer</taxon>
    </lineage>
</organism>
<reference evidence="2" key="1">
    <citation type="submission" date="2023-04" db="EMBL/GenBank/DDBJ databases">
        <authorList>
            <consortium name="ELIXIR-Norway"/>
        </authorList>
    </citation>
    <scope>NUCLEOTIDE SEQUENCE [LARGE SCALE GENOMIC DNA]</scope>
</reference>
<evidence type="ECO:0000313" key="3">
    <source>
        <dbReference type="Proteomes" id="UP001176941"/>
    </source>
</evidence>
<feature type="region of interest" description="Disordered" evidence="1">
    <location>
        <begin position="1"/>
        <end position="68"/>
    </location>
</feature>
<sequence>MRLRASPARAVVSTKAAAEPGGSRGWWARRLRPRKGRPPPSAAVSRPGTRVSVATKGAARGGTLPEGSSRGIWRRFLSFRSCSCSLTPDTCASLPQVGGPCMIGLLGDPRLPQNQSQGTLPLQLVPCDLLESKNFVLLTAPSLAG</sequence>